<dbReference type="InterPro" id="IPR005455">
    <property type="entry name" value="PFN_euk"/>
</dbReference>
<evidence type="ECO:0000313" key="10">
    <source>
        <dbReference type="Proteomes" id="UP000236370"/>
    </source>
</evidence>
<evidence type="ECO:0000256" key="8">
    <source>
        <dbReference type="RuleBase" id="RU003909"/>
    </source>
</evidence>
<dbReference type="SMART" id="SM00392">
    <property type="entry name" value="PROF"/>
    <property type="match status" value="1"/>
</dbReference>
<comment type="subcellular location">
    <subcellularLocation>
        <location evidence="1">Cytoplasm</location>
        <location evidence="1">Cytoskeleton</location>
    </subcellularLocation>
</comment>
<name>A0A2J8P2N2_PANTR</name>
<comment type="caution">
    <text evidence="9">The sequence shown here is derived from an EMBL/GenBank/DDBJ whole genome shotgun (WGS) entry which is preliminary data.</text>
</comment>
<dbReference type="GO" id="GO:0030036">
    <property type="term" value="P:actin cytoskeleton organization"/>
    <property type="evidence" value="ECO:0007669"/>
    <property type="project" value="InterPro"/>
</dbReference>
<keyword evidence="3" id="KW-0963">Cytoplasm</keyword>
<comment type="function">
    <text evidence="7">Binds to actin and affects the structure of the cytoskeleton. At high concentrations, profilin prevents the polymerization of actin, whereas it enhances it at low concentrations. By binding to PIP2, it inhibits the formation of IP3 and DG.</text>
</comment>
<dbReference type="InterPro" id="IPR036140">
    <property type="entry name" value="PFN_sf"/>
</dbReference>
<gene>
    <name evidence="9" type="ORF">CK820_G0006367</name>
</gene>
<keyword evidence="5 8" id="KW-0009">Actin-binding</keyword>
<dbReference type="Proteomes" id="UP000236370">
    <property type="component" value="Unassembled WGS sequence"/>
</dbReference>
<keyword evidence="4" id="KW-0007">Acetylation</keyword>
<protein>
    <recommendedName>
        <fullName evidence="8">Profilin</fullName>
    </recommendedName>
</protein>
<evidence type="ECO:0000256" key="5">
    <source>
        <dbReference type="ARBA" id="ARBA00023203"/>
    </source>
</evidence>
<proteinExistence type="inferred from homology"/>
<dbReference type="PANTHER" id="PTHR13936:SF15">
    <property type="entry name" value="PROFILIN-2"/>
    <property type="match status" value="1"/>
</dbReference>
<sequence>MAGWQSYVDNLMCDGCCQEAAIVGYCDAKYVWAATAGGVFQSITPIEIDMIVGKDREGFFTNGLTLGAKKCSVIRDSLYVDGDCTMDIRTKSQGGEPTYNVAVGRAGRGE</sequence>
<dbReference type="GO" id="GO:0003779">
    <property type="term" value="F:actin binding"/>
    <property type="evidence" value="ECO:0007669"/>
    <property type="project" value="UniProtKB-KW"/>
</dbReference>
<dbReference type="InterPro" id="IPR027310">
    <property type="entry name" value="Profilin_CS"/>
</dbReference>
<evidence type="ECO:0000256" key="6">
    <source>
        <dbReference type="ARBA" id="ARBA00023212"/>
    </source>
</evidence>
<evidence type="ECO:0000256" key="7">
    <source>
        <dbReference type="ARBA" id="ARBA00025549"/>
    </source>
</evidence>
<dbReference type="InterPro" id="IPR048278">
    <property type="entry name" value="PFN"/>
</dbReference>
<keyword evidence="6" id="KW-0206">Cytoskeleton</keyword>
<dbReference type="SMR" id="A0A2J8P2N2"/>
<dbReference type="AlphaFoldDB" id="A0A2J8P2N2"/>
<evidence type="ECO:0000256" key="4">
    <source>
        <dbReference type="ARBA" id="ARBA00022990"/>
    </source>
</evidence>
<dbReference type="GO" id="GO:0110053">
    <property type="term" value="P:regulation of actin filament organization"/>
    <property type="evidence" value="ECO:0007669"/>
    <property type="project" value="UniProtKB-ARBA"/>
</dbReference>
<dbReference type="PROSITE" id="PS00414">
    <property type="entry name" value="PROFILIN"/>
    <property type="match status" value="1"/>
</dbReference>
<dbReference type="PANTHER" id="PTHR13936">
    <property type="entry name" value="PROFILIN"/>
    <property type="match status" value="1"/>
</dbReference>
<dbReference type="SUPFAM" id="SSF55770">
    <property type="entry name" value="Profilin (actin-binding protein)"/>
    <property type="match status" value="1"/>
</dbReference>
<evidence type="ECO:0000256" key="1">
    <source>
        <dbReference type="ARBA" id="ARBA00004245"/>
    </source>
</evidence>
<dbReference type="PRINTS" id="PR01639">
    <property type="entry name" value="PROFILINMAML"/>
</dbReference>
<comment type="similarity">
    <text evidence="2 8">Belongs to the profilin family.</text>
</comment>
<evidence type="ECO:0000256" key="2">
    <source>
        <dbReference type="ARBA" id="ARBA00010058"/>
    </source>
</evidence>
<dbReference type="EMBL" id="NBAG03000220">
    <property type="protein sequence ID" value="PNI78283.1"/>
    <property type="molecule type" value="Genomic_DNA"/>
</dbReference>
<dbReference type="InterPro" id="IPR005454">
    <property type="entry name" value="Profilin1/2/3_vertebrate"/>
</dbReference>
<reference evidence="9 10" key="1">
    <citation type="submission" date="2017-12" db="EMBL/GenBank/DDBJ databases">
        <title>High-resolution comparative analysis of great ape genomes.</title>
        <authorList>
            <person name="Pollen A."/>
            <person name="Hastie A."/>
            <person name="Hormozdiari F."/>
            <person name="Dougherty M."/>
            <person name="Liu R."/>
            <person name="Chaisson M."/>
            <person name="Hoppe E."/>
            <person name="Hill C."/>
            <person name="Pang A."/>
            <person name="Hillier L."/>
            <person name="Baker C."/>
            <person name="Armstrong J."/>
            <person name="Shendure J."/>
            <person name="Paten B."/>
            <person name="Wilson R."/>
            <person name="Chao H."/>
            <person name="Schneider V."/>
            <person name="Ventura M."/>
            <person name="Kronenberg Z."/>
            <person name="Murali S."/>
            <person name="Gordon D."/>
            <person name="Cantsilieris S."/>
            <person name="Munson K."/>
            <person name="Nelson B."/>
            <person name="Raja A."/>
            <person name="Underwood J."/>
            <person name="Diekhans M."/>
            <person name="Fiddes I."/>
            <person name="Haussler D."/>
            <person name="Eichler E."/>
        </authorList>
    </citation>
    <scope>NUCLEOTIDE SEQUENCE [LARGE SCALE GENOMIC DNA]</scope>
    <source>
        <strain evidence="9">Yerkes chimp pedigree #C0471</strain>
    </source>
</reference>
<dbReference type="Gene3D" id="3.30.450.30">
    <property type="entry name" value="Dynein light chain 2a, cytoplasmic"/>
    <property type="match status" value="1"/>
</dbReference>
<dbReference type="Pfam" id="PF00235">
    <property type="entry name" value="Profilin"/>
    <property type="match status" value="1"/>
</dbReference>
<organism evidence="9 10">
    <name type="scientific">Pan troglodytes</name>
    <name type="common">Chimpanzee</name>
    <dbReference type="NCBI Taxonomy" id="9598"/>
    <lineage>
        <taxon>Eukaryota</taxon>
        <taxon>Metazoa</taxon>
        <taxon>Chordata</taxon>
        <taxon>Craniata</taxon>
        <taxon>Vertebrata</taxon>
        <taxon>Euteleostomi</taxon>
        <taxon>Mammalia</taxon>
        <taxon>Eutheria</taxon>
        <taxon>Euarchontoglires</taxon>
        <taxon>Primates</taxon>
        <taxon>Haplorrhini</taxon>
        <taxon>Catarrhini</taxon>
        <taxon>Hominidae</taxon>
        <taxon>Pan</taxon>
    </lineage>
</organism>
<evidence type="ECO:0000313" key="9">
    <source>
        <dbReference type="EMBL" id="PNI78283.1"/>
    </source>
</evidence>
<accession>A0A2J8P2N2</accession>
<evidence type="ECO:0000256" key="3">
    <source>
        <dbReference type="ARBA" id="ARBA00022490"/>
    </source>
</evidence>
<dbReference type="CDD" id="cd00148">
    <property type="entry name" value="PROF"/>
    <property type="match status" value="1"/>
</dbReference>
<dbReference type="GO" id="GO:0005856">
    <property type="term" value="C:cytoskeleton"/>
    <property type="evidence" value="ECO:0007669"/>
    <property type="project" value="UniProtKB-SubCell"/>
</dbReference>